<feature type="non-terminal residue" evidence="1">
    <location>
        <position position="1"/>
    </location>
</feature>
<dbReference type="Proteomes" id="UP000236291">
    <property type="component" value="Unassembled WGS sequence"/>
</dbReference>
<protein>
    <submittedName>
        <fullName evidence="1">Uncharacterized protein</fullName>
    </submittedName>
</protein>
<reference evidence="1 2" key="2">
    <citation type="journal article" date="2017" name="Front. Plant Sci.">
        <title>Gene Classification and Mining of Molecular Markers Useful in Red Clover (Trifolium pratense) Breeding.</title>
        <authorList>
            <person name="Istvanek J."/>
            <person name="Dluhosova J."/>
            <person name="Dluhos P."/>
            <person name="Patkova L."/>
            <person name="Nedelnik J."/>
            <person name="Repkova J."/>
        </authorList>
    </citation>
    <scope>NUCLEOTIDE SEQUENCE [LARGE SCALE GENOMIC DNA]</scope>
    <source>
        <strain evidence="2">cv. Tatra</strain>
        <tissue evidence="1">Young leaves</tissue>
    </source>
</reference>
<name>A0A2K3K3T1_TRIPR</name>
<gene>
    <name evidence="1" type="ORF">L195_g060427</name>
</gene>
<dbReference type="AlphaFoldDB" id="A0A2K3K3T1"/>
<accession>A0A2K3K3T1</accession>
<organism evidence="1 2">
    <name type="scientific">Trifolium pratense</name>
    <name type="common">Red clover</name>
    <dbReference type="NCBI Taxonomy" id="57577"/>
    <lineage>
        <taxon>Eukaryota</taxon>
        <taxon>Viridiplantae</taxon>
        <taxon>Streptophyta</taxon>
        <taxon>Embryophyta</taxon>
        <taxon>Tracheophyta</taxon>
        <taxon>Spermatophyta</taxon>
        <taxon>Magnoliopsida</taxon>
        <taxon>eudicotyledons</taxon>
        <taxon>Gunneridae</taxon>
        <taxon>Pentapetalae</taxon>
        <taxon>rosids</taxon>
        <taxon>fabids</taxon>
        <taxon>Fabales</taxon>
        <taxon>Fabaceae</taxon>
        <taxon>Papilionoideae</taxon>
        <taxon>50 kb inversion clade</taxon>
        <taxon>NPAAA clade</taxon>
        <taxon>Hologalegina</taxon>
        <taxon>IRL clade</taxon>
        <taxon>Trifolieae</taxon>
        <taxon>Trifolium</taxon>
    </lineage>
</organism>
<dbReference type="EMBL" id="ASHM01139289">
    <property type="protein sequence ID" value="PNX60944.1"/>
    <property type="molecule type" value="Genomic_DNA"/>
</dbReference>
<comment type="caution">
    <text evidence="1">The sequence shown here is derived from an EMBL/GenBank/DDBJ whole genome shotgun (WGS) entry which is preliminary data.</text>
</comment>
<evidence type="ECO:0000313" key="1">
    <source>
        <dbReference type="EMBL" id="PNX60944.1"/>
    </source>
</evidence>
<evidence type="ECO:0000313" key="2">
    <source>
        <dbReference type="Proteomes" id="UP000236291"/>
    </source>
</evidence>
<reference evidence="1 2" key="1">
    <citation type="journal article" date="2014" name="Am. J. Bot.">
        <title>Genome assembly and annotation for red clover (Trifolium pratense; Fabaceae).</title>
        <authorList>
            <person name="Istvanek J."/>
            <person name="Jaros M."/>
            <person name="Krenek A."/>
            <person name="Repkova J."/>
        </authorList>
    </citation>
    <scope>NUCLEOTIDE SEQUENCE [LARGE SCALE GENOMIC DNA]</scope>
    <source>
        <strain evidence="2">cv. Tatra</strain>
        <tissue evidence="1">Young leaves</tissue>
    </source>
</reference>
<sequence>GSAKVDCFLLLEVNLVDMNNPGEDHPIRESNFPCYRLYCIDRMLQDDV</sequence>
<proteinExistence type="predicted"/>